<feature type="transmembrane region" description="Helical" evidence="1">
    <location>
        <begin position="121"/>
        <end position="146"/>
    </location>
</feature>
<comment type="caution">
    <text evidence="2">The sequence shown here is derived from an EMBL/GenBank/DDBJ whole genome shotgun (WGS) entry which is preliminary data.</text>
</comment>
<proteinExistence type="predicted"/>
<keyword evidence="1" id="KW-1133">Transmembrane helix</keyword>
<dbReference type="Pfam" id="PF05656">
    <property type="entry name" value="DUF805"/>
    <property type="match status" value="1"/>
</dbReference>
<dbReference type="RefSeq" id="WP_149459715.1">
    <property type="nucleotide sequence ID" value="NZ_SCWC02000009.1"/>
</dbReference>
<protein>
    <submittedName>
        <fullName evidence="2">DUF805 domain-containing protein</fullName>
    </submittedName>
</protein>
<organism evidence="2 3">
    <name type="scientific">Macrococcus equipercicus</name>
    <dbReference type="NCBI Taxonomy" id="69967"/>
    <lineage>
        <taxon>Bacteria</taxon>
        <taxon>Bacillati</taxon>
        <taxon>Bacillota</taxon>
        <taxon>Bacilli</taxon>
        <taxon>Bacillales</taxon>
        <taxon>Staphylococcaceae</taxon>
        <taxon>Macrococcus</taxon>
    </lineage>
</organism>
<evidence type="ECO:0000256" key="1">
    <source>
        <dbReference type="SAM" id="Phobius"/>
    </source>
</evidence>
<sequence>MQKIPMNPLEAYISYWKNTFNMSGRARRKEYWWSVLFNSLITVLISCLLEALHVKGTANYAVTMILAVIFLVPDFSVTVRRFHDNGLSGKWAVPMFALTLIVMLFPNFGESELNKGVTNDYINNTIVVSSILLFITLLGYFIFMIFTMMKEGEQGTNQYGDDPKHSR</sequence>
<evidence type="ECO:0000313" key="3">
    <source>
        <dbReference type="Proteomes" id="UP000295735"/>
    </source>
</evidence>
<feature type="transmembrane region" description="Helical" evidence="1">
    <location>
        <begin position="91"/>
        <end position="109"/>
    </location>
</feature>
<keyword evidence="1" id="KW-0472">Membrane</keyword>
<reference evidence="2 3" key="1">
    <citation type="submission" date="2019-09" db="EMBL/GenBank/DDBJ databases">
        <authorList>
            <person name="Mazhar S."/>
            <person name="Altermann E."/>
            <person name="Hill C."/>
            <person name="Mcauliffe O."/>
        </authorList>
    </citation>
    <scope>NUCLEOTIDE SEQUENCE [LARGE SCALE GENOMIC DNA]</scope>
    <source>
        <strain evidence="2 3">ATCC 51831</strain>
    </source>
</reference>
<keyword evidence="3" id="KW-1185">Reference proteome</keyword>
<dbReference type="PANTHER" id="PTHR34980">
    <property type="entry name" value="INNER MEMBRANE PROTEIN-RELATED-RELATED"/>
    <property type="match status" value="1"/>
</dbReference>
<evidence type="ECO:0000313" key="2">
    <source>
        <dbReference type="EMBL" id="KAA1036937.1"/>
    </source>
</evidence>
<feature type="transmembrane region" description="Helical" evidence="1">
    <location>
        <begin position="58"/>
        <end position="79"/>
    </location>
</feature>
<name>A0ABQ6R6N0_9STAP</name>
<keyword evidence="1" id="KW-0812">Transmembrane</keyword>
<feature type="transmembrane region" description="Helical" evidence="1">
    <location>
        <begin position="31"/>
        <end position="52"/>
    </location>
</feature>
<accession>A0ABQ6R6N0</accession>
<gene>
    <name evidence="2" type="ORF">ERX35_009765</name>
</gene>
<dbReference type="PANTHER" id="PTHR34980:SF2">
    <property type="entry name" value="INNER MEMBRANE PROTEIN YHAH-RELATED"/>
    <property type="match status" value="1"/>
</dbReference>
<dbReference type="InterPro" id="IPR008523">
    <property type="entry name" value="DUF805"/>
</dbReference>
<dbReference type="Proteomes" id="UP000295735">
    <property type="component" value="Unassembled WGS sequence"/>
</dbReference>
<dbReference type="EMBL" id="SCWC02000009">
    <property type="protein sequence ID" value="KAA1036937.1"/>
    <property type="molecule type" value="Genomic_DNA"/>
</dbReference>